<keyword evidence="5" id="KW-0460">Magnesium</keyword>
<dbReference type="GO" id="GO:0005524">
    <property type="term" value="F:ATP binding"/>
    <property type="evidence" value="ECO:0007669"/>
    <property type="project" value="UniProtKB-KW"/>
</dbReference>
<name>A0A436ZWC8_ARTFL</name>
<proteinExistence type="inferred from homology"/>
<comment type="caution">
    <text evidence="5">Lacks conserved residue(s) required for the propagation of feature annotation.</text>
</comment>
<dbReference type="InterPro" id="IPR000890">
    <property type="entry name" value="Aliphatic_acid_kin_short-chain"/>
</dbReference>
<feature type="site" description="Transition state stabilizer" evidence="5">
    <location>
        <position position="200"/>
    </location>
</feature>
<dbReference type="GO" id="GO:0006085">
    <property type="term" value="P:acetyl-CoA biosynthetic process"/>
    <property type="evidence" value="ECO:0007669"/>
    <property type="project" value="UniProtKB-UniRule"/>
</dbReference>
<organism evidence="6 7">
    <name type="scientific">Arthrobotrys flagrans</name>
    <name type="common">Nematode-trapping fungus</name>
    <name type="synonym">Trichothecium flagrans</name>
    <dbReference type="NCBI Taxonomy" id="97331"/>
    <lineage>
        <taxon>Eukaryota</taxon>
        <taxon>Fungi</taxon>
        <taxon>Dikarya</taxon>
        <taxon>Ascomycota</taxon>
        <taxon>Pezizomycotina</taxon>
        <taxon>Orbiliomycetes</taxon>
        <taxon>Orbiliales</taxon>
        <taxon>Orbiliaceae</taxon>
        <taxon>Arthrobotrys</taxon>
    </lineage>
</organism>
<sequence>MTEKRPPNYILAANAGSSSLKLQLFKINPSNDDVLVPKLTVKSSISNLSSPPTKFTFKNYEKEGHDIQSQELDDIHSGLEAFEFFLRHLAKDQSGIGAGLADKITHICHRVVHGGEVGERGPLVVNDSVLKQLEEVISLAPLHNGPADEILRASLKSFPKSTNIAFFDSSFHNSLPDFIKAYPIDQKIAKERKLRKYGFHGLSYHWIVRNVAKFLEKDEEKTSVIALHLGSGASMCAIKNGESYDTTMGLTPLEGLPGGSRSGTMDPSLIFHYSSRPADSDKVSSVELSHAESILNLSSGFKALTGTSDFSEILATDPPNTESVLTINLFLDRILSFFGSYWLKLNGGRGSVDAVVFAGGIGESSSMFREMIVEGLRGLNGGFDGLDHEKNEKGGGSGEVVYSIGDGIGKTRLLVCETNEELEMVGECLGDEVLW</sequence>
<dbReference type="GeneID" id="93589956"/>
<feature type="site" description="Transition state stabilizer" evidence="5">
    <location>
        <position position="261"/>
    </location>
</feature>
<dbReference type="VEuPathDB" id="FungiDB:DFL_007645"/>
<dbReference type="PROSITE" id="PS01075">
    <property type="entry name" value="ACETATE_KINASE_1"/>
    <property type="match status" value="1"/>
</dbReference>
<dbReference type="GO" id="GO:0000287">
    <property type="term" value="F:magnesium ion binding"/>
    <property type="evidence" value="ECO:0007669"/>
    <property type="project" value="UniProtKB-UniRule"/>
</dbReference>
<feature type="binding site" evidence="5">
    <location>
        <position position="110"/>
    </location>
    <ligand>
        <name>substrate</name>
    </ligand>
</feature>
<dbReference type="STRING" id="97331.A0A436ZWC8"/>
<keyword evidence="1 5" id="KW-0808">Transferase</keyword>
<evidence type="ECO:0000256" key="5">
    <source>
        <dbReference type="HAMAP-Rule" id="MF_03131"/>
    </source>
</evidence>
<comment type="similarity">
    <text evidence="5">Belongs to the acetokinase family.</text>
</comment>
<keyword evidence="2 5" id="KW-0547">Nucleotide-binding</keyword>
<evidence type="ECO:0000313" key="7">
    <source>
        <dbReference type="Proteomes" id="UP000283090"/>
    </source>
</evidence>
<dbReference type="RefSeq" id="XP_067488794.1">
    <property type="nucleotide sequence ID" value="XM_067637259.1"/>
</dbReference>
<comment type="catalytic activity">
    <reaction evidence="5">
        <text>acetate + ATP = acetyl phosphate + ADP</text>
        <dbReference type="Rhea" id="RHEA:11352"/>
        <dbReference type="ChEBI" id="CHEBI:22191"/>
        <dbReference type="ChEBI" id="CHEBI:30089"/>
        <dbReference type="ChEBI" id="CHEBI:30616"/>
        <dbReference type="ChEBI" id="CHEBI:456216"/>
        <dbReference type="EC" id="2.7.2.1"/>
    </reaction>
</comment>
<comment type="cofactor">
    <cofactor evidence="5">
        <name>Mg(2+)</name>
        <dbReference type="ChEBI" id="CHEBI:18420"/>
    </cofactor>
</comment>
<dbReference type="PIRSF" id="PIRSF000722">
    <property type="entry name" value="Acetate_prop_kin"/>
    <property type="match status" value="1"/>
</dbReference>
<dbReference type="EC" id="2.7.2.1" evidence="5"/>
<reference evidence="6 7" key="1">
    <citation type="submission" date="2019-01" db="EMBL/GenBank/DDBJ databases">
        <title>Intercellular communication is required for trap formation in the nematode-trapping fungus Duddingtonia flagrans.</title>
        <authorList>
            <person name="Youssar L."/>
            <person name="Wernet V."/>
            <person name="Hensel N."/>
            <person name="Hildebrandt H.-G."/>
            <person name="Fischer R."/>
        </authorList>
    </citation>
    <scope>NUCLEOTIDE SEQUENCE [LARGE SCALE GENOMIC DNA]</scope>
    <source>
        <strain evidence="6 7">CBS H-5679</strain>
    </source>
</reference>
<feature type="active site" description="Proton donor/acceptor" evidence="5">
    <location>
        <position position="168"/>
    </location>
</feature>
<dbReference type="PANTHER" id="PTHR21060:SF15">
    <property type="entry name" value="ACETATE KINASE-RELATED"/>
    <property type="match status" value="1"/>
</dbReference>
<dbReference type="AlphaFoldDB" id="A0A436ZWC8"/>
<feature type="binding site" evidence="5">
    <location>
        <begin position="228"/>
        <end position="232"/>
    </location>
    <ligand>
        <name>ATP</name>
        <dbReference type="ChEBI" id="CHEBI:30616"/>
    </ligand>
</feature>
<feature type="binding site" evidence="5">
    <location>
        <position position="21"/>
    </location>
    <ligand>
        <name>ATP</name>
        <dbReference type="ChEBI" id="CHEBI:30616"/>
    </ligand>
</feature>
<dbReference type="PROSITE" id="PS01076">
    <property type="entry name" value="ACETATE_KINASE_2"/>
    <property type="match status" value="1"/>
</dbReference>
<dbReference type="HAMAP" id="MF_00020">
    <property type="entry name" value="Acetate_kinase"/>
    <property type="match status" value="1"/>
</dbReference>
<dbReference type="SUPFAM" id="SSF53067">
    <property type="entry name" value="Actin-like ATPase domain"/>
    <property type="match status" value="2"/>
</dbReference>
<evidence type="ECO:0000256" key="4">
    <source>
        <dbReference type="ARBA" id="ARBA00022840"/>
    </source>
</evidence>
<dbReference type="GO" id="GO:0008776">
    <property type="term" value="F:acetate kinase activity"/>
    <property type="evidence" value="ECO:0007669"/>
    <property type="project" value="UniProtKB-UniRule"/>
</dbReference>
<feature type="binding site" evidence="5">
    <location>
        <position position="14"/>
    </location>
    <ligand>
        <name>Mg(2+)</name>
        <dbReference type="ChEBI" id="CHEBI:18420"/>
    </ligand>
</feature>
<feature type="binding site" evidence="5">
    <location>
        <position position="420"/>
    </location>
    <ligand>
        <name>Mg(2+)</name>
        <dbReference type="ChEBI" id="CHEBI:18420"/>
    </ligand>
</feature>
<dbReference type="PRINTS" id="PR00471">
    <property type="entry name" value="ACETATEKNASE"/>
</dbReference>
<dbReference type="GO" id="GO:0006083">
    <property type="term" value="P:acetate metabolic process"/>
    <property type="evidence" value="ECO:0007669"/>
    <property type="project" value="TreeGrafter"/>
</dbReference>
<keyword evidence="5" id="KW-0479">Metal-binding</keyword>
<evidence type="ECO:0000256" key="3">
    <source>
        <dbReference type="ARBA" id="ARBA00022777"/>
    </source>
</evidence>
<keyword evidence="7" id="KW-1185">Reference proteome</keyword>
<evidence type="ECO:0000313" key="6">
    <source>
        <dbReference type="EMBL" id="RVD83250.1"/>
    </source>
</evidence>
<gene>
    <name evidence="6" type="ORF">DFL_007645</name>
</gene>
<dbReference type="Gene3D" id="3.30.420.40">
    <property type="match status" value="2"/>
</dbReference>
<dbReference type="Proteomes" id="UP000283090">
    <property type="component" value="Unassembled WGS sequence"/>
</dbReference>
<accession>A0A436ZWC8</accession>
<keyword evidence="3 5" id="KW-0418">Kinase</keyword>
<dbReference type="InterPro" id="IPR043129">
    <property type="entry name" value="ATPase_NBD"/>
</dbReference>
<evidence type="ECO:0000256" key="1">
    <source>
        <dbReference type="ARBA" id="ARBA00022679"/>
    </source>
</evidence>
<comment type="pathway">
    <text evidence="5">Metabolic intermediate biosynthesis; acetyl-CoA biosynthesis; acetyl-CoA from acetate: step 1/2.</text>
</comment>
<evidence type="ECO:0000256" key="2">
    <source>
        <dbReference type="ARBA" id="ARBA00022741"/>
    </source>
</evidence>
<dbReference type="Pfam" id="PF00871">
    <property type="entry name" value="Acetate_kinase"/>
    <property type="match status" value="1"/>
</dbReference>
<keyword evidence="4 5" id="KW-0067">ATP-binding</keyword>
<dbReference type="InterPro" id="IPR023865">
    <property type="entry name" value="Aliphatic_acid_kinase_CS"/>
</dbReference>
<dbReference type="InterPro" id="IPR004372">
    <property type="entry name" value="Ac/propionate_kinase"/>
</dbReference>
<dbReference type="OrthoDB" id="67445at2759"/>
<dbReference type="EMBL" id="SAEB01000009">
    <property type="protein sequence ID" value="RVD83250.1"/>
    <property type="molecule type" value="Genomic_DNA"/>
</dbReference>
<protein>
    <recommendedName>
        <fullName evidence="5">Probable acetate kinase</fullName>
        <ecNumber evidence="5">2.7.2.1</ecNumber>
    </recommendedName>
    <alternativeName>
        <fullName evidence="5">Acetokinase</fullName>
    </alternativeName>
</protein>
<comment type="caution">
    <text evidence="6">The sequence shown here is derived from an EMBL/GenBank/DDBJ whole genome shotgun (WGS) entry which is preliminary data.</text>
</comment>
<dbReference type="UniPathway" id="UPA00340">
    <property type="reaction ID" value="UER00458"/>
</dbReference>
<dbReference type="PANTHER" id="PTHR21060">
    <property type="entry name" value="ACETATE KINASE"/>
    <property type="match status" value="1"/>
</dbReference>